<dbReference type="Proteomes" id="UP000549913">
    <property type="component" value="Unassembled WGS sequence"/>
</dbReference>
<dbReference type="EMBL" id="JACCBM010000001">
    <property type="protein sequence ID" value="NYD72243.1"/>
    <property type="molecule type" value="Genomic_DNA"/>
</dbReference>
<reference evidence="1 2" key="1">
    <citation type="submission" date="2020-07" db="EMBL/GenBank/DDBJ databases">
        <title>Sequencing the genomes of 1000 actinobacteria strains.</title>
        <authorList>
            <person name="Klenk H.-P."/>
        </authorList>
    </citation>
    <scope>NUCLEOTIDE SEQUENCE [LARGE SCALE GENOMIC DNA]</scope>
    <source>
        <strain evidence="1 2">DSM 26474</strain>
    </source>
</reference>
<accession>A0A852SU33</accession>
<dbReference type="AlphaFoldDB" id="A0A852SU33"/>
<keyword evidence="2" id="KW-1185">Reference proteome</keyword>
<evidence type="ECO:0000313" key="2">
    <source>
        <dbReference type="Proteomes" id="UP000549913"/>
    </source>
</evidence>
<gene>
    <name evidence="1" type="ORF">BJ984_003401</name>
</gene>
<dbReference type="RefSeq" id="WP_179549042.1">
    <property type="nucleotide sequence ID" value="NZ_BSEW01000002.1"/>
</dbReference>
<organism evidence="1 2">
    <name type="scientific">Herbiconiux flava</name>
    <dbReference type="NCBI Taxonomy" id="881268"/>
    <lineage>
        <taxon>Bacteria</taxon>
        <taxon>Bacillati</taxon>
        <taxon>Actinomycetota</taxon>
        <taxon>Actinomycetes</taxon>
        <taxon>Micrococcales</taxon>
        <taxon>Microbacteriaceae</taxon>
        <taxon>Herbiconiux</taxon>
    </lineage>
</organism>
<sequence>MEFQFTRSSRKHRIGRGSAKAALVAAGAPELLDDGKLKWVGTDERDRELEIVRVPIEAENLVLIIHVMPTTFQTGVTDD</sequence>
<proteinExistence type="predicted"/>
<evidence type="ECO:0008006" key="3">
    <source>
        <dbReference type="Google" id="ProtNLM"/>
    </source>
</evidence>
<protein>
    <recommendedName>
        <fullName evidence="3">DUF4258 domain-containing protein</fullName>
    </recommendedName>
</protein>
<evidence type="ECO:0000313" key="1">
    <source>
        <dbReference type="EMBL" id="NYD72243.1"/>
    </source>
</evidence>
<name>A0A852SU33_9MICO</name>
<comment type="caution">
    <text evidence="1">The sequence shown here is derived from an EMBL/GenBank/DDBJ whole genome shotgun (WGS) entry which is preliminary data.</text>
</comment>